<dbReference type="EMBL" id="MK071980">
    <property type="protein sequence ID" value="AYV75495.1"/>
    <property type="molecule type" value="Genomic_DNA"/>
</dbReference>
<protein>
    <submittedName>
        <fullName evidence="1">Uncharacterized protein</fullName>
    </submittedName>
</protein>
<gene>
    <name evidence="1" type="ORF">Terrestrivirus2_3</name>
</gene>
<organism evidence="1">
    <name type="scientific">Terrestrivirus sp</name>
    <dbReference type="NCBI Taxonomy" id="2487775"/>
    <lineage>
        <taxon>Viruses</taxon>
        <taxon>Varidnaviria</taxon>
        <taxon>Bamfordvirae</taxon>
        <taxon>Nucleocytoviricota</taxon>
        <taxon>Megaviricetes</taxon>
        <taxon>Imitervirales</taxon>
        <taxon>Mimiviridae</taxon>
        <taxon>Klosneuvirinae</taxon>
    </lineage>
</organism>
<accession>A0A3G4ZKY6</accession>
<evidence type="ECO:0000313" key="1">
    <source>
        <dbReference type="EMBL" id="AYV75495.1"/>
    </source>
</evidence>
<sequence>MIKCHKCQKCFSDYGFVDHLEKDFCYEYEKQNYGFGHVWRIYKRELGEITKNMNSDNIISKYMGKMSM</sequence>
<reference evidence="1" key="1">
    <citation type="submission" date="2018-10" db="EMBL/GenBank/DDBJ databases">
        <title>Hidden diversity of soil giant viruses.</title>
        <authorList>
            <person name="Schulz F."/>
            <person name="Alteio L."/>
            <person name="Goudeau D."/>
            <person name="Ryan E.M."/>
            <person name="Malmstrom R.R."/>
            <person name="Blanchard J."/>
            <person name="Woyke T."/>
        </authorList>
    </citation>
    <scope>NUCLEOTIDE SEQUENCE</scope>
    <source>
        <strain evidence="1">TEV1</strain>
    </source>
</reference>
<proteinExistence type="predicted"/>
<name>A0A3G4ZKY6_9VIRU</name>